<dbReference type="Pfam" id="PF10670">
    <property type="entry name" value="DUF4198"/>
    <property type="match status" value="1"/>
</dbReference>
<keyword evidence="1" id="KW-0812">Transmembrane</keyword>
<gene>
    <name evidence="2" type="ORF">DealDRAFT_0079</name>
</gene>
<dbReference type="InterPro" id="IPR013783">
    <property type="entry name" value="Ig-like_fold"/>
</dbReference>
<evidence type="ECO:0000313" key="2">
    <source>
        <dbReference type="EMBL" id="EEG78805.1"/>
    </source>
</evidence>
<name>C0GC70_DETAL</name>
<dbReference type="STRING" id="555088.DealDRAFT_0079"/>
<dbReference type="Gene3D" id="2.60.40.10">
    <property type="entry name" value="Immunoglobulins"/>
    <property type="match status" value="1"/>
</dbReference>
<keyword evidence="1" id="KW-0472">Membrane</keyword>
<protein>
    <submittedName>
        <fullName evidence="2">ABC-type Co2+ transport system periplasmic component-like protein</fullName>
    </submittedName>
</protein>
<dbReference type="EMBL" id="ACJM01000001">
    <property type="protein sequence ID" value="EEG78805.1"/>
    <property type="molecule type" value="Genomic_DNA"/>
</dbReference>
<organism evidence="2 3">
    <name type="scientific">Dethiobacter alkaliphilus AHT 1</name>
    <dbReference type="NCBI Taxonomy" id="555088"/>
    <lineage>
        <taxon>Bacteria</taxon>
        <taxon>Bacillati</taxon>
        <taxon>Bacillota</taxon>
        <taxon>Dethiobacteria</taxon>
        <taxon>Dethiobacterales</taxon>
        <taxon>Dethiobacteraceae</taxon>
        <taxon>Dethiobacter</taxon>
    </lineage>
</organism>
<sequence>MSRWLRCGLLAILMVFLLSGSLVAHEIILNVSQDGAVGEEATIEFTLGHFPDDYDYEHDFFQRFADGQLFVIDPDGDETELQFKRETDRYTATFTPLQEGLHWVVANIPRGVLDRTPDDGLQLRFYDAKTPLFVGEQYQGELSQTMLPVEMVGARLPLLQVNEEFAAQLHYDGEPIAGQTVLLVSPTEVAMEVTTDEDGSWSFTPIESGRWMIKTTLMDTTRQGEYQGEEYDRTRYNSALYLDVLEAGAMPVNTASDTINVYIIIALIVVLGGGAWLLFSARRKA</sequence>
<accession>C0GC70</accession>
<keyword evidence="3" id="KW-1185">Reference proteome</keyword>
<reference evidence="2 3" key="1">
    <citation type="submission" date="2009-02" db="EMBL/GenBank/DDBJ databases">
        <title>Sequencing of the draft genome and assembly of Dethiobacter alkaliphilus AHT 1.</title>
        <authorList>
            <consortium name="US DOE Joint Genome Institute (JGI-PGF)"/>
            <person name="Lucas S."/>
            <person name="Copeland A."/>
            <person name="Lapidus A."/>
            <person name="Glavina del Rio T."/>
            <person name="Dalin E."/>
            <person name="Tice H."/>
            <person name="Bruce D."/>
            <person name="Goodwin L."/>
            <person name="Pitluck S."/>
            <person name="Larimer F."/>
            <person name="Land M.L."/>
            <person name="Hauser L."/>
            <person name="Muyzer G."/>
        </authorList>
    </citation>
    <scope>NUCLEOTIDE SEQUENCE [LARGE SCALE GENOMIC DNA]</scope>
    <source>
        <strain evidence="2 3">AHT 1</strain>
    </source>
</reference>
<dbReference type="InterPro" id="IPR019613">
    <property type="entry name" value="DUF4198"/>
</dbReference>
<keyword evidence="1" id="KW-1133">Transmembrane helix</keyword>
<proteinExistence type="predicted"/>
<dbReference type="Proteomes" id="UP000006443">
    <property type="component" value="Unassembled WGS sequence"/>
</dbReference>
<feature type="transmembrane region" description="Helical" evidence="1">
    <location>
        <begin position="259"/>
        <end position="279"/>
    </location>
</feature>
<dbReference type="eggNOG" id="COG5266">
    <property type="taxonomic scope" value="Bacteria"/>
</dbReference>
<dbReference type="AlphaFoldDB" id="C0GC70"/>
<dbReference type="SUPFAM" id="SSF49478">
    <property type="entry name" value="Cna protein B-type domain"/>
    <property type="match status" value="1"/>
</dbReference>
<comment type="caution">
    <text evidence="2">The sequence shown here is derived from an EMBL/GenBank/DDBJ whole genome shotgun (WGS) entry which is preliminary data.</text>
</comment>
<evidence type="ECO:0000256" key="1">
    <source>
        <dbReference type="SAM" id="Phobius"/>
    </source>
</evidence>
<dbReference type="RefSeq" id="WP_008513790.1">
    <property type="nucleotide sequence ID" value="NZ_ACJM01000001.1"/>
</dbReference>
<evidence type="ECO:0000313" key="3">
    <source>
        <dbReference type="Proteomes" id="UP000006443"/>
    </source>
</evidence>
<dbReference type="OrthoDB" id="1148550at2"/>